<accession>A0A4S8S964</accession>
<dbReference type="PANTHER" id="PTHR24320">
    <property type="entry name" value="RETINOL DEHYDROGENASE"/>
    <property type="match status" value="1"/>
</dbReference>
<name>A0A4S8S964_AURPU</name>
<evidence type="ECO:0000313" key="4">
    <source>
        <dbReference type="EMBL" id="THV66675.1"/>
    </source>
</evidence>
<protein>
    <submittedName>
        <fullName evidence="4">NAD(P)-binding protein</fullName>
    </submittedName>
</protein>
<dbReference type="PRINTS" id="PR00081">
    <property type="entry name" value="GDHRDH"/>
</dbReference>
<dbReference type="EMBL" id="QZAF01000496">
    <property type="protein sequence ID" value="THV66675.1"/>
    <property type="molecule type" value="Genomic_DNA"/>
</dbReference>
<organism evidence="4 5">
    <name type="scientific">Aureobasidium pullulans</name>
    <name type="common">Black yeast</name>
    <name type="synonym">Pullularia pullulans</name>
    <dbReference type="NCBI Taxonomy" id="5580"/>
    <lineage>
        <taxon>Eukaryota</taxon>
        <taxon>Fungi</taxon>
        <taxon>Dikarya</taxon>
        <taxon>Ascomycota</taxon>
        <taxon>Pezizomycotina</taxon>
        <taxon>Dothideomycetes</taxon>
        <taxon>Dothideomycetidae</taxon>
        <taxon>Dothideales</taxon>
        <taxon>Saccotheciaceae</taxon>
        <taxon>Aureobasidium</taxon>
    </lineage>
</organism>
<gene>
    <name evidence="4" type="ORF">D6D28_08150</name>
</gene>
<dbReference type="PANTHER" id="PTHR24320:SF282">
    <property type="entry name" value="WW DOMAIN-CONTAINING OXIDOREDUCTASE"/>
    <property type="match status" value="1"/>
</dbReference>
<keyword evidence="3" id="KW-0560">Oxidoreductase</keyword>
<dbReference type="Pfam" id="PF00106">
    <property type="entry name" value="adh_short"/>
    <property type="match status" value="1"/>
</dbReference>
<dbReference type="InterPro" id="IPR002347">
    <property type="entry name" value="SDR_fam"/>
</dbReference>
<comment type="caution">
    <text evidence="4">The sequence shown here is derived from an EMBL/GenBank/DDBJ whole genome shotgun (WGS) entry which is preliminary data.</text>
</comment>
<evidence type="ECO:0000256" key="2">
    <source>
        <dbReference type="ARBA" id="ARBA00022857"/>
    </source>
</evidence>
<proteinExistence type="inferred from homology"/>
<reference evidence="4 5" key="1">
    <citation type="submission" date="2018-10" db="EMBL/GenBank/DDBJ databases">
        <title>Fifty Aureobasidium pullulans genomes reveal a recombining polyextremotolerant generalist.</title>
        <authorList>
            <person name="Gostincar C."/>
            <person name="Turk M."/>
            <person name="Zajc J."/>
            <person name="Gunde-Cimerman N."/>
        </authorList>
    </citation>
    <scope>NUCLEOTIDE SEQUENCE [LARGE SCALE GENOMIC DNA]</scope>
    <source>
        <strain evidence="4 5">EXF-11900</strain>
    </source>
</reference>
<evidence type="ECO:0000256" key="1">
    <source>
        <dbReference type="ARBA" id="ARBA00006484"/>
    </source>
</evidence>
<dbReference type="SUPFAM" id="SSF51735">
    <property type="entry name" value="NAD(P)-binding Rossmann-fold domains"/>
    <property type="match status" value="1"/>
</dbReference>
<dbReference type="InterPro" id="IPR036291">
    <property type="entry name" value="NAD(P)-bd_dom_sf"/>
</dbReference>
<sequence length="339" mass="37530">MEWCREVQTRAERTASAQSTFISIQESYRILSDMPFNPTKDIPDLSGKVIIVTGGSSGLGKESVHQLDKHNPEKIYLAARTSQRGNAAINDIEKATPSAKGKFHYLEIDMASFASVKKAADRILAENNRLDILMNNAGATGGAPGLTTEGYEDQFGSNYMGPTLFTKLLSPLLRKTAEEPNSDVRIINLSSELFKQGPKDGILFAKLKSPMADQGSIPRYGQSKLANYYFSKVAAEKYPTIKSVALHPGVVNTGIWDEFKKRRPYLGMVFGALSGLFLTDVHEGAKRQLWAATAKKQDVKTGAFYTPKGTEYPQAILKNDKLAHELWDWTEKEFAKHGF</sequence>
<keyword evidence="2" id="KW-0521">NADP</keyword>
<evidence type="ECO:0000256" key="3">
    <source>
        <dbReference type="ARBA" id="ARBA00023002"/>
    </source>
</evidence>
<dbReference type="AlphaFoldDB" id="A0A4S8S964"/>
<dbReference type="Gene3D" id="3.40.50.720">
    <property type="entry name" value="NAD(P)-binding Rossmann-like Domain"/>
    <property type="match status" value="1"/>
</dbReference>
<dbReference type="GO" id="GO:0016491">
    <property type="term" value="F:oxidoreductase activity"/>
    <property type="evidence" value="ECO:0007669"/>
    <property type="project" value="UniProtKB-KW"/>
</dbReference>
<evidence type="ECO:0000313" key="5">
    <source>
        <dbReference type="Proteomes" id="UP000304951"/>
    </source>
</evidence>
<dbReference type="Proteomes" id="UP000304951">
    <property type="component" value="Unassembled WGS sequence"/>
</dbReference>
<comment type="similarity">
    <text evidence="1">Belongs to the short-chain dehydrogenases/reductases (SDR) family.</text>
</comment>